<proteinExistence type="predicted"/>
<organism evidence="3 4">
    <name type="scientific">Deinococcus navajonensis</name>
    <dbReference type="NCBI Taxonomy" id="309884"/>
    <lineage>
        <taxon>Bacteria</taxon>
        <taxon>Thermotogati</taxon>
        <taxon>Deinococcota</taxon>
        <taxon>Deinococci</taxon>
        <taxon>Deinococcales</taxon>
        <taxon>Deinococcaceae</taxon>
        <taxon>Deinococcus</taxon>
    </lineage>
</organism>
<keyword evidence="2" id="KW-1133">Transmembrane helix</keyword>
<reference evidence="4" key="1">
    <citation type="journal article" date="2019" name="Int. J. Syst. Evol. Microbiol.">
        <title>The Global Catalogue of Microorganisms (GCM) 10K type strain sequencing project: providing services to taxonomists for standard genome sequencing and annotation.</title>
        <authorList>
            <consortium name="The Broad Institute Genomics Platform"/>
            <consortium name="The Broad Institute Genome Sequencing Center for Infectious Disease"/>
            <person name="Wu L."/>
            <person name="Ma J."/>
        </authorList>
    </citation>
    <scope>NUCLEOTIDE SEQUENCE [LARGE SCALE GENOMIC DNA]</scope>
    <source>
        <strain evidence="4">CCUG 56029</strain>
    </source>
</reference>
<evidence type="ECO:0000256" key="2">
    <source>
        <dbReference type="SAM" id="Phobius"/>
    </source>
</evidence>
<gene>
    <name evidence="3" type="ORF">ACFOZ9_16395</name>
</gene>
<evidence type="ECO:0000256" key="1">
    <source>
        <dbReference type="SAM" id="MobiDB-lite"/>
    </source>
</evidence>
<protein>
    <submittedName>
        <fullName evidence="3">Uncharacterized protein</fullName>
    </submittedName>
</protein>
<dbReference type="Proteomes" id="UP001595998">
    <property type="component" value="Unassembled WGS sequence"/>
</dbReference>
<comment type="caution">
    <text evidence="3">The sequence shown here is derived from an EMBL/GenBank/DDBJ whole genome shotgun (WGS) entry which is preliminary data.</text>
</comment>
<accession>A0ABV8XU01</accession>
<name>A0ABV8XU01_9DEIO</name>
<feature type="region of interest" description="Disordered" evidence="1">
    <location>
        <begin position="1"/>
        <end position="24"/>
    </location>
</feature>
<sequence length="73" mass="7701">MDRPTDQPPGHAASGQSPAGSFGEVIERNVGILRDLHQSAEARKSTQDRVAAAITPFTGSMLFVYLHLAPIGG</sequence>
<keyword evidence="4" id="KW-1185">Reference proteome</keyword>
<evidence type="ECO:0000313" key="3">
    <source>
        <dbReference type="EMBL" id="MFC4427800.1"/>
    </source>
</evidence>
<dbReference type="RefSeq" id="WP_380041637.1">
    <property type="nucleotide sequence ID" value="NZ_JBHSEH010000024.1"/>
</dbReference>
<feature type="transmembrane region" description="Helical" evidence="2">
    <location>
        <begin position="50"/>
        <end position="68"/>
    </location>
</feature>
<keyword evidence="2" id="KW-0472">Membrane</keyword>
<evidence type="ECO:0000313" key="4">
    <source>
        <dbReference type="Proteomes" id="UP001595998"/>
    </source>
</evidence>
<keyword evidence="2" id="KW-0812">Transmembrane</keyword>
<dbReference type="EMBL" id="JBHSEH010000024">
    <property type="protein sequence ID" value="MFC4427800.1"/>
    <property type="molecule type" value="Genomic_DNA"/>
</dbReference>